<evidence type="ECO:0000256" key="16">
    <source>
        <dbReference type="ARBA" id="ARBA00030676"/>
    </source>
</evidence>
<evidence type="ECO:0000313" key="23">
    <source>
        <dbReference type="Proteomes" id="UP001286313"/>
    </source>
</evidence>
<dbReference type="GO" id="GO:0003677">
    <property type="term" value="F:DNA binding"/>
    <property type="evidence" value="ECO:0007669"/>
    <property type="project" value="InterPro"/>
</dbReference>
<dbReference type="Pfam" id="PF00533">
    <property type="entry name" value="BRCT"/>
    <property type="match status" value="1"/>
</dbReference>
<keyword evidence="15" id="KW-0539">Nucleus</keyword>
<dbReference type="NCBIfam" id="TIGR00574">
    <property type="entry name" value="dnl1"/>
    <property type="match status" value="1"/>
</dbReference>
<sequence>MIKNFNAKDTTTNDEGMEDELIGVCQLSTSYILLSVECRLHELLALIVINMLASSKPIASVIPWSQVCRMLDKVQSATRANKKDMLFKFITTFRDLHHKKLEQEPTTRDSFFPVLRVLLPALDRSRGAYGVKEHKLAKLYITILGLKKDGNDANKLLNFRKPTSSAGGESGDFGEVAYYVLKGRCPDKGDMSLHEVDAHLTSIAENHAAKKHEEVERALMIMFRKMTAVEQKWLIRVLLKDMRLGIGQTTIFNAWHPDAKDYYDVTNSLEKVCQTLQDPNVRLHEIDVSLFSAFRPMLAQRAVLEKVETQMGQQTYYAETKYDGERSQIHKKGGDYKYFSRNGFDFTSNFGADRHSGLFTPHLQPQLASHVREVILDGEMVAWSKSHNIMISKGEHLDVKNLKEEGDWHVCFCAFDIIYLNGEVLTNLPLSKRLEKLKTAIIPLEGRVIISPHFSVTSKEDVVAALNIAIDQREEGLVLKDPQSVYRPASRKSGWIKVKPEYVDSLVPELDLLIIGAYYGKGRRHGCLSHFLLGVAVPSDTPGGRPKSIHSVCRVGSGYTVAELADLVERLSPYTTRQQPRGVLVTREKPDIWIDPTKSFIVQVRAAEVVSSELYQTGCTLRFPRVEKVRYDKPWYDALTTTQLHTLMQEASGKLATKHYTDGGDDPSAKRKAAAKPEALLSLPSHFRPADLSKAVKKAEIFQGLEMCVMSGAGGQSKQELETKVVEHGGTFTQHPGPKTHCIVADQMSVRVKNNIRGGQYSVVHPAWVLSCVSHGRLMPWGPLDILHLKDSEQEDMQEHFDEYGDSYTEPTDETALRRVMENMGKESWTVPSPTEMLELDEELCETGDTRGIFRTIRAFFSDIKGAKNQLISLTLRLHGGSVTQSAEDSTHVVTSLQSGLRPSELPGRHLVTVKWIYESVEAGKMLEERHFLPHCLTVE</sequence>
<keyword evidence="8" id="KW-0677">Repeat</keyword>
<dbReference type="Pfam" id="PF04679">
    <property type="entry name" value="DNA_ligase_A_C"/>
    <property type="match status" value="1"/>
</dbReference>
<keyword evidence="13" id="KW-0233">DNA recombination</keyword>
<evidence type="ECO:0000313" key="22">
    <source>
        <dbReference type="EMBL" id="KAK3862460.1"/>
    </source>
</evidence>
<proteinExistence type="inferred from homology"/>
<dbReference type="Proteomes" id="UP001286313">
    <property type="component" value="Unassembled WGS sequence"/>
</dbReference>
<dbReference type="InterPro" id="IPR001357">
    <property type="entry name" value="BRCT_dom"/>
</dbReference>
<comment type="caution">
    <text evidence="22">The sequence shown here is derived from an EMBL/GenBank/DDBJ whole genome shotgun (WGS) entry which is preliminary data.</text>
</comment>
<dbReference type="InterPro" id="IPR012340">
    <property type="entry name" value="NA-bd_OB-fold"/>
</dbReference>
<dbReference type="InterPro" id="IPR012310">
    <property type="entry name" value="DNA_ligase_ATP-dep_cent"/>
</dbReference>
<dbReference type="InterPro" id="IPR029710">
    <property type="entry name" value="LIG4"/>
</dbReference>
<comment type="cofactor">
    <cofactor evidence="1">
        <name>Mg(2+)</name>
        <dbReference type="ChEBI" id="CHEBI:18420"/>
    </cofactor>
</comment>
<dbReference type="SUPFAM" id="SSF50249">
    <property type="entry name" value="Nucleic acid-binding proteins"/>
    <property type="match status" value="1"/>
</dbReference>
<dbReference type="InterPro" id="IPR021536">
    <property type="entry name" value="DNA_ligase_IV_dom"/>
</dbReference>
<dbReference type="EC" id="6.5.1.1" evidence="4"/>
<dbReference type="PROSITE" id="PS50160">
    <property type="entry name" value="DNA_LIGASE_A3"/>
    <property type="match status" value="1"/>
</dbReference>
<evidence type="ECO:0000256" key="15">
    <source>
        <dbReference type="ARBA" id="ARBA00023242"/>
    </source>
</evidence>
<dbReference type="Gene3D" id="3.30.470.30">
    <property type="entry name" value="DNA ligase/mRNA capping enzyme"/>
    <property type="match status" value="1"/>
</dbReference>
<evidence type="ECO:0000256" key="19">
    <source>
        <dbReference type="RuleBase" id="RU004196"/>
    </source>
</evidence>
<evidence type="ECO:0000256" key="8">
    <source>
        <dbReference type="ARBA" id="ARBA00022737"/>
    </source>
</evidence>
<dbReference type="CDD" id="cd17722">
    <property type="entry name" value="BRCT_DNA_ligase_IV_rpt1"/>
    <property type="match status" value="1"/>
</dbReference>
<dbReference type="GO" id="GO:0071897">
    <property type="term" value="P:DNA biosynthetic process"/>
    <property type="evidence" value="ECO:0007669"/>
    <property type="project" value="InterPro"/>
</dbReference>
<evidence type="ECO:0000256" key="14">
    <source>
        <dbReference type="ARBA" id="ARBA00023204"/>
    </source>
</evidence>
<evidence type="ECO:0000256" key="13">
    <source>
        <dbReference type="ARBA" id="ARBA00023172"/>
    </source>
</evidence>
<dbReference type="Pfam" id="PF01068">
    <property type="entry name" value="DNA_ligase_A_M"/>
    <property type="match status" value="1"/>
</dbReference>
<evidence type="ECO:0000256" key="9">
    <source>
        <dbReference type="ARBA" id="ARBA00022741"/>
    </source>
</evidence>
<dbReference type="PANTHER" id="PTHR45997:SF1">
    <property type="entry name" value="DNA LIGASE 4"/>
    <property type="match status" value="1"/>
</dbReference>
<evidence type="ECO:0000256" key="7">
    <source>
        <dbReference type="ARBA" id="ARBA00022723"/>
    </source>
</evidence>
<dbReference type="Gene3D" id="3.40.50.10190">
    <property type="entry name" value="BRCT domain"/>
    <property type="match status" value="2"/>
</dbReference>
<dbReference type="Gene3D" id="2.40.50.140">
    <property type="entry name" value="Nucleic acid-binding proteins"/>
    <property type="match status" value="1"/>
</dbReference>
<evidence type="ECO:0000256" key="5">
    <source>
        <dbReference type="ARBA" id="ARBA00022073"/>
    </source>
</evidence>
<evidence type="ECO:0000256" key="3">
    <source>
        <dbReference type="ARBA" id="ARBA00007572"/>
    </source>
</evidence>
<dbReference type="GO" id="GO:0006310">
    <property type="term" value="P:DNA recombination"/>
    <property type="evidence" value="ECO:0007669"/>
    <property type="project" value="UniProtKB-KW"/>
</dbReference>
<evidence type="ECO:0000256" key="6">
    <source>
        <dbReference type="ARBA" id="ARBA00022598"/>
    </source>
</evidence>
<dbReference type="SUPFAM" id="SSF52113">
    <property type="entry name" value="BRCT domain"/>
    <property type="match status" value="2"/>
</dbReference>
<evidence type="ECO:0000256" key="18">
    <source>
        <dbReference type="ARBA" id="ARBA00034003"/>
    </source>
</evidence>
<feature type="domain" description="BRCT" evidence="21">
    <location>
        <begin position="849"/>
        <end position="934"/>
    </location>
</feature>
<dbReference type="InterPro" id="IPR036420">
    <property type="entry name" value="BRCT_dom_sf"/>
</dbReference>
<name>A0AAE1EW64_PETCI</name>
<dbReference type="Pfam" id="PF04675">
    <property type="entry name" value="DNA_ligase_A_N"/>
    <property type="match status" value="1"/>
</dbReference>
<comment type="subcellular location">
    <subcellularLocation>
        <location evidence="2">Nucleus</location>
    </subcellularLocation>
</comment>
<dbReference type="InterPro" id="IPR000977">
    <property type="entry name" value="DNA_ligase_ATP-dep"/>
</dbReference>
<dbReference type="GO" id="GO:0046872">
    <property type="term" value="F:metal ion binding"/>
    <property type="evidence" value="ECO:0007669"/>
    <property type="project" value="UniProtKB-KW"/>
</dbReference>
<comment type="catalytic activity">
    <reaction evidence="18">
        <text>ATP + (deoxyribonucleotide)n-3'-hydroxyl + 5'-phospho-(deoxyribonucleotide)m = (deoxyribonucleotide)n+m + AMP + diphosphate.</text>
        <dbReference type="EC" id="6.5.1.1"/>
    </reaction>
</comment>
<dbReference type="GO" id="GO:0005958">
    <property type="term" value="C:DNA-dependent protein kinase-DNA ligase 4 complex"/>
    <property type="evidence" value="ECO:0007669"/>
    <property type="project" value="TreeGrafter"/>
</dbReference>
<dbReference type="EMBL" id="JAWQEG010004237">
    <property type="protein sequence ID" value="KAK3862460.1"/>
    <property type="molecule type" value="Genomic_DNA"/>
</dbReference>
<evidence type="ECO:0000256" key="1">
    <source>
        <dbReference type="ARBA" id="ARBA00001946"/>
    </source>
</evidence>
<dbReference type="AlphaFoldDB" id="A0AAE1EW64"/>
<dbReference type="Pfam" id="PF11411">
    <property type="entry name" value="DNA_ligase_IV"/>
    <property type="match status" value="1"/>
</dbReference>
<dbReference type="InterPro" id="IPR044125">
    <property type="entry name" value="Adenylation_DNA_ligase_IV"/>
</dbReference>
<dbReference type="InterPro" id="IPR012308">
    <property type="entry name" value="DNA_ligase_ATP-dep_N"/>
</dbReference>
<organism evidence="22 23">
    <name type="scientific">Petrolisthes cinctipes</name>
    <name type="common">Flat porcelain crab</name>
    <dbReference type="NCBI Taxonomy" id="88211"/>
    <lineage>
        <taxon>Eukaryota</taxon>
        <taxon>Metazoa</taxon>
        <taxon>Ecdysozoa</taxon>
        <taxon>Arthropoda</taxon>
        <taxon>Crustacea</taxon>
        <taxon>Multicrustacea</taxon>
        <taxon>Malacostraca</taxon>
        <taxon>Eumalacostraca</taxon>
        <taxon>Eucarida</taxon>
        <taxon>Decapoda</taxon>
        <taxon>Pleocyemata</taxon>
        <taxon>Anomura</taxon>
        <taxon>Galatheoidea</taxon>
        <taxon>Porcellanidae</taxon>
        <taxon>Petrolisthes</taxon>
    </lineage>
</organism>
<dbReference type="GO" id="GO:0032807">
    <property type="term" value="C:DNA ligase IV complex"/>
    <property type="evidence" value="ECO:0007669"/>
    <property type="project" value="TreeGrafter"/>
</dbReference>
<dbReference type="GO" id="GO:0005524">
    <property type="term" value="F:ATP binding"/>
    <property type="evidence" value="ECO:0007669"/>
    <property type="project" value="UniProtKB-KW"/>
</dbReference>
<dbReference type="GO" id="GO:0006297">
    <property type="term" value="P:nucleotide-excision repair, DNA gap filling"/>
    <property type="evidence" value="ECO:0007669"/>
    <property type="project" value="TreeGrafter"/>
</dbReference>
<evidence type="ECO:0000256" key="4">
    <source>
        <dbReference type="ARBA" id="ARBA00012727"/>
    </source>
</evidence>
<reference evidence="22" key="1">
    <citation type="submission" date="2023-10" db="EMBL/GenBank/DDBJ databases">
        <title>Genome assemblies of two species of porcelain crab, Petrolisthes cinctipes and Petrolisthes manimaculis (Anomura: Porcellanidae).</title>
        <authorList>
            <person name="Angst P."/>
        </authorList>
    </citation>
    <scope>NUCLEOTIDE SEQUENCE</scope>
    <source>
        <strain evidence="22">PB745_01</strain>
        <tissue evidence="22">Gill</tissue>
    </source>
</reference>
<dbReference type="SMART" id="SM00292">
    <property type="entry name" value="BRCT"/>
    <property type="match status" value="2"/>
</dbReference>
<evidence type="ECO:0000259" key="20">
    <source>
        <dbReference type="PROSITE" id="PS50160"/>
    </source>
</evidence>
<dbReference type="CDD" id="cd07903">
    <property type="entry name" value="Adenylation_DNA_ligase_IV"/>
    <property type="match status" value="1"/>
</dbReference>
<evidence type="ECO:0000256" key="12">
    <source>
        <dbReference type="ARBA" id="ARBA00022842"/>
    </source>
</evidence>
<feature type="domain" description="BRCT" evidence="21">
    <location>
        <begin position="697"/>
        <end position="786"/>
    </location>
</feature>
<keyword evidence="9" id="KW-0547">Nucleotide-binding</keyword>
<dbReference type="Gene3D" id="1.10.3260.10">
    <property type="entry name" value="DNA ligase, ATP-dependent, N-terminal domain"/>
    <property type="match status" value="1"/>
</dbReference>
<dbReference type="SUPFAM" id="SSF56091">
    <property type="entry name" value="DNA ligase/mRNA capping enzyme, catalytic domain"/>
    <property type="match status" value="1"/>
</dbReference>
<dbReference type="CDD" id="cd00027">
    <property type="entry name" value="BRCT"/>
    <property type="match status" value="1"/>
</dbReference>
<dbReference type="GO" id="GO:0003910">
    <property type="term" value="F:DNA ligase (ATP) activity"/>
    <property type="evidence" value="ECO:0007669"/>
    <property type="project" value="UniProtKB-EC"/>
</dbReference>
<keyword evidence="7" id="KW-0479">Metal-binding</keyword>
<keyword evidence="12" id="KW-0460">Magnesium</keyword>
<accession>A0AAE1EW64</accession>
<dbReference type="InterPro" id="IPR012309">
    <property type="entry name" value="DNA_ligase_ATP-dep_C"/>
</dbReference>
<evidence type="ECO:0000256" key="2">
    <source>
        <dbReference type="ARBA" id="ARBA00004123"/>
    </source>
</evidence>
<feature type="domain" description="ATP-dependent DNA ligase family profile" evidence="20">
    <location>
        <begin position="403"/>
        <end position="537"/>
    </location>
</feature>
<dbReference type="PANTHER" id="PTHR45997">
    <property type="entry name" value="DNA LIGASE 4"/>
    <property type="match status" value="1"/>
</dbReference>
<dbReference type="PROSITE" id="PS50172">
    <property type="entry name" value="BRCT"/>
    <property type="match status" value="2"/>
</dbReference>
<keyword evidence="11" id="KW-0067">ATP-binding</keyword>
<keyword evidence="14" id="KW-0234">DNA repair</keyword>
<gene>
    <name evidence="22" type="ORF">Pcinc_031681</name>
</gene>
<evidence type="ECO:0000256" key="10">
    <source>
        <dbReference type="ARBA" id="ARBA00022763"/>
    </source>
</evidence>
<protein>
    <recommendedName>
        <fullName evidence="5">DNA ligase 4</fullName>
        <ecNumber evidence="4">6.5.1.1</ecNumber>
    </recommendedName>
    <alternativeName>
        <fullName evidence="17">DNA ligase IV</fullName>
    </alternativeName>
    <alternativeName>
        <fullName evidence="16">Polydeoxyribonucleotide synthase [ATP] 4</fullName>
    </alternativeName>
</protein>
<keyword evidence="23" id="KW-1185">Reference proteome</keyword>
<dbReference type="InterPro" id="IPR036599">
    <property type="entry name" value="DNA_ligase_N_sf"/>
</dbReference>
<dbReference type="CDD" id="cd07968">
    <property type="entry name" value="OBF_DNA_ligase_IV"/>
    <property type="match status" value="1"/>
</dbReference>
<comment type="similarity">
    <text evidence="3 19">Belongs to the ATP-dependent DNA ligase family.</text>
</comment>
<keyword evidence="6" id="KW-0436">Ligase</keyword>
<evidence type="ECO:0000259" key="21">
    <source>
        <dbReference type="PROSITE" id="PS50172"/>
    </source>
</evidence>
<evidence type="ECO:0000256" key="11">
    <source>
        <dbReference type="ARBA" id="ARBA00022840"/>
    </source>
</evidence>
<evidence type="ECO:0000256" key="17">
    <source>
        <dbReference type="ARBA" id="ARBA00031942"/>
    </source>
</evidence>
<keyword evidence="10" id="KW-0227">DNA damage</keyword>
<dbReference type="GO" id="GO:0006303">
    <property type="term" value="P:double-strand break repair via nonhomologous end joining"/>
    <property type="evidence" value="ECO:0007669"/>
    <property type="project" value="TreeGrafter"/>
</dbReference>